<dbReference type="InterPro" id="IPR018376">
    <property type="entry name" value="Enoyl-CoA_hyd/isom_CS"/>
</dbReference>
<protein>
    <submittedName>
        <fullName evidence="4">Enoyl-CoA hydratase</fullName>
    </submittedName>
</protein>
<evidence type="ECO:0000313" key="4">
    <source>
        <dbReference type="EMBL" id="GLT23699.1"/>
    </source>
</evidence>
<reference evidence="5" key="1">
    <citation type="journal article" date="2019" name="Int. J. Syst. Evol. Microbiol.">
        <title>The Global Catalogue of Microorganisms (GCM) 10K type strain sequencing project: providing services to taxonomists for standard genome sequencing and annotation.</title>
        <authorList>
            <consortium name="The Broad Institute Genomics Platform"/>
            <consortium name="The Broad Institute Genome Sequencing Center for Infectious Disease"/>
            <person name="Wu L."/>
            <person name="Ma J."/>
        </authorList>
    </citation>
    <scope>NUCLEOTIDE SEQUENCE [LARGE SCALE GENOMIC DNA]</scope>
    <source>
        <strain evidence="5">NBRC 102407</strain>
    </source>
</reference>
<dbReference type="CDD" id="cd06558">
    <property type="entry name" value="crotonase-like"/>
    <property type="match status" value="1"/>
</dbReference>
<keyword evidence="5" id="KW-1185">Reference proteome</keyword>
<evidence type="ECO:0000313" key="5">
    <source>
        <dbReference type="Proteomes" id="UP001157167"/>
    </source>
</evidence>
<name>A0ABQ6FEG8_9RHOO</name>
<dbReference type="PANTHER" id="PTHR11941">
    <property type="entry name" value="ENOYL-COA HYDRATASE-RELATED"/>
    <property type="match status" value="1"/>
</dbReference>
<dbReference type="NCBIfam" id="NF006013">
    <property type="entry name" value="PRK08150.1"/>
    <property type="match status" value="1"/>
</dbReference>
<dbReference type="Proteomes" id="UP001157167">
    <property type="component" value="Unassembled WGS sequence"/>
</dbReference>
<keyword evidence="2" id="KW-0456">Lyase</keyword>
<comment type="similarity">
    <text evidence="1 3">Belongs to the enoyl-CoA hydratase/isomerase family.</text>
</comment>
<evidence type="ECO:0000256" key="1">
    <source>
        <dbReference type="ARBA" id="ARBA00005254"/>
    </source>
</evidence>
<dbReference type="Pfam" id="PF00378">
    <property type="entry name" value="ECH_1"/>
    <property type="match status" value="1"/>
</dbReference>
<dbReference type="PANTHER" id="PTHR11941:SF54">
    <property type="entry name" value="ENOYL-COA HYDRATASE, MITOCHONDRIAL"/>
    <property type="match status" value="1"/>
</dbReference>
<dbReference type="EMBL" id="BSPX01000057">
    <property type="protein sequence ID" value="GLT23699.1"/>
    <property type="molecule type" value="Genomic_DNA"/>
</dbReference>
<dbReference type="InterPro" id="IPR029045">
    <property type="entry name" value="ClpP/crotonase-like_dom_sf"/>
</dbReference>
<dbReference type="SUPFAM" id="SSF52096">
    <property type="entry name" value="ClpP/crotonase"/>
    <property type="match status" value="1"/>
</dbReference>
<gene>
    <name evidence="4" type="primary">fad</name>
    <name evidence="4" type="ORF">GCM10007933_31670</name>
</gene>
<sequence length="252" mass="27449">MNYENILVTLEDSIAHIRLNRPAKRNAVNNGLLEDLEACFDSLGADATVVVISGEGAHFSAGLDLSEHQIRSPFEVLQHSQWWHRVFQKIQFGGRPVVSALHGAVVGGGLELATSTHVRVADKTTFYQLPEGQRGIFVGGGASVRVSKIIGPDRMTEMMLTGRRYNAEDGYRLGLSHYLVEEGKALDEALLLARQIATNAPLSNWASITAVANIGDMSMANGLYTESLAAAIAQSSDEANRRMQEFLNRKKG</sequence>
<dbReference type="Gene3D" id="3.90.226.10">
    <property type="entry name" value="2-enoyl-CoA Hydratase, Chain A, domain 1"/>
    <property type="match status" value="1"/>
</dbReference>
<dbReference type="RefSeq" id="WP_284188884.1">
    <property type="nucleotide sequence ID" value="NZ_BSPX01000057.1"/>
</dbReference>
<dbReference type="PROSITE" id="PS00166">
    <property type="entry name" value="ENOYL_COA_HYDRATASE"/>
    <property type="match status" value="1"/>
</dbReference>
<evidence type="ECO:0000256" key="3">
    <source>
        <dbReference type="RuleBase" id="RU003707"/>
    </source>
</evidence>
<organism evidence="4 5">
    <name type="scientific">Zoogloea oryzae</name>
    <dbReference type="NCBI Taxonomy" id="310767"/>
    <lineage>
        <taxon>Bacteria</taxon>
        <taxon>Pseudomonadati</taxon>
        <taxon>Pseudomonadota</taxon>
        <taxon>Betaproteobacteria</taxon>
        <taxon>Rhodocyclales</taxon>
        <taxon>Zoogloeaceae</taxon>
        <taxon>Zoogloea</taxon>
    </lineage>
</organism>
<dbReference type="InterPro" id="IPR001753">
    <property type="entry name" value="Enoyl-CoA_hydra/iso"/>
</dbReference>
<dbReference type="Gene3D" id="1.10.12.10">
    <property type="entry name" value="Lyase 2-enoyl-coa Hydratase, Chain A, domain 2"/>
    <property type="match status" value="1"/>
</dbReference>
<proteinExistence type="inferred from homology"/>
<accession>A0ABQ6FEG8</accession>
<comment type="caution">
    <text evidence="4">The sequence shown here is derived from an EMBL/GenBank/DDBJ whole genome shotgun (WGS) entry which is preliminary data.</text>
</comment>
<evidence type="ECO:0000256" key="2">
    <source>
        <dbReference type="ARBA" id="ARBA00023239"/>
    </source>
</evidence>
<dbReference type="InterPro" id="IPR014748">
    <property type="entry name" value="Enoyl-CoA_hydra_C"/>
</dbReference>